<comment type="caution">
    <text evidence="2">The sequence shown here is derived from an EMBL/GenBank/DDBJ whole genome shotgun (WGS) entry which is preliminary data.</text>
</comment>
<dbReference type="EMBL" id="ML994015">
    <property type="protein sequence ID" value="KAF2200580.1"/>
    <property type="molecule type" value="Genomic_DNA"/>
</dbReference>
<feature type="region of interest" description="Disordered" evidence="1">
    <location>
        <begin position="1"/>
        <end position="21"/>
    </location>
</feature>
<keyword evidence="3" id="KW-1185">Reference proteome</keyword>
<protein>
    <submittedName>
        <fullName evidence="2">Uncharacterized protein</fullName>
    </submittedName>
</protein>
<proteinExistence type="predicted"/>
<feature type="compositionally biased region" description="Low complexity" evidence="1">
    <location>
        <begin position="1"/>
        <end position="12"/>
    </location>
</feature>
<evidence type="ECO:0000313" key="3">
    <source>
        <dbReference type="Proteomes" id="UP000799536"/>
    </source>
</evidence>
<sequence>MSSNIPSTTPMNTPSPPGSLTRSHFEAIIRLDYVRTSNQSHKQNYMYIFVTLFTPDIVSLEGHMSLGSLFMYVILIINKTRGHQNAQRHTQYIHFQSILSLSLQTYRYN</sequence>
<evidence type="ECO:0000256" key="1">
    <source>
        <dbReference type="SAM" id="MobiDB-lite"/>
    </source>
</evidence>
<accession>A0A9P4JK42</accession>
<reference evidence="2" key="1">
    <citation type="journal article" date="2020" name="Stud. Mycol.">
        <title>101 Dothideomycetes genomes: a test case for predicting lifestyles and emergence of pathogens.</title>
        <authorList>
            <person name="Haridas S."/>
            <person name="Albert R."/>
            <person name="Binder M."/>
            <person name="Bloem J."/>
            <person name="Labutti K."/>
            <person name="Salamov A."/>
            <person name="Andreopoulos B."/>
            <person name="Baker S."/>
            <person name="Barry K."/>
            <person name="Bills G."/>
            <person name="Bluhm B."/>
            <person name="Cannon C."/>
            <person name="Castanera R."/>
            <person name="Culley D."/>
            <person name="Daum C."/>
            <person name="Ezra D."/>
            <person name="Gonzalez J."/>
            <person name="Henrissat B."/>
            <person name="Kuo A."/>
            <person name="Liang C."/>
            <person name="Lipzen A."/>
            <person name="Lutzoni F."/>
            <person name="Magnuson J."/>
            <person name="Mondo S."/>
            <person name="Nolan M."/>
            <person name="Ohm R."/>
            <person name="Pangilinan J."/>
            <person name="Park H.-J."/>
            <person name="Ramirez L."/>
            <person name="Alfaro M."/>
            <person name="Sun H."/>
            <person name="Tritt A."/>
            <person name="Yoshinaga Y."/>
            <person name="Zwiers L.-H."/>
            <person name="Turgeon B."/>
            <person name="Goodwin S."/>
            <person name="Spatafora J."/>
            <person name="Crous P."/>
            <person name="Grigoriev I."/>
        </authorList>
    </citation>
    <scope>NUCLEOTIDE SEQUENCE</scope>
    <source>
        <strain evidence="2">ATCC 74209</strain>
    </source>
</reference>
<gene>
    <name evidence="2" type="ORF">GQ43DRAFT_68030</name>
</gene>
<dbReference type="AlphaFoldDB" id="A0A9P4JK42"/>
<name>A0A9P4JK42_9PLEO</name>
<dbReference type="Proteomes" id="UP000799536">
    <property type="component" value="Unassembled WGS sequence"/>
</dbReference>
<organism evidence="2 3">
    <name type="scientific">Delitschia confertaspora ATCC 74209</name>
    <dbReference type="NCBI Taxonomy" id="1513339"/>
    <lineage>
        <taxon>Eukaryota</taxon>
        <taxon>Fungi</taxon>
        <taxon>Dikarya</taxon>
        <taxon>Ascomycota</taxon>
        <taxon>Pezizomycotina</taxon>
        <taxon>Dothideomycetes</taxon>
        <taxon>Pleosporomycetidae</taxon>
        <taxon>Pleosporales</taxon>
        <taxon>Delitschiaceae</taxon>
        <taxon>Delitschia</taxon>
    </lineage>
</organism>
<evidence type="ECO:0000313" key="2">
    <source>
        <dbReference type="EMBL" id="KAF2200580.1"/>
    </source>
</evidence>